<dbReference type="SMART" id="SM00346">
    <property type="entry name" value="HTH_ICLR"/>
    <property type="match status" value="1"/>
</dbReference>
<evidence type="ECO:0000313" key="8">
    <source>
        <dbReference type="Proteomes" id="UP000291469"/>
    </source>
</evidence>
<dbReference type="Pfam" id="PF09339">
    <property type="entry name" value="HTH_IclR"/>
    <property type="match status" value="1"/>
</dbReference>
<dbReference type="InterPro" id="IPR050707">
    <property type="entry name" value="HTH_MetabolicPath_Reg"/>
</dbReference>
<dbReference type="PANTHER" id="PTHR30136:SF24">
    <property type="entry name" value="HTH-TYPE TRANSCRIPTIONAL REPRESSOR ALLR"/>
    <property type="match status" value="1"/>
</dbReference>
<dbReference type="InterPro" id="IPR036388">
    <property type="entry name" value="WH-like_DNA-bd_sf"/>
</dbReference>
<dbReference type="InterPro" id="IPR036390">
    <property type="entry name" value="WH_DNA-bd_sf"/>
</dbReference>
<dbReference type="OrthoDB" id="156285at2"/>
<keyword evidence="1" id="KW-0805">Transcription regulation</keyword>
<feature type="domain" description="HTH iclR-type" evidence="5">
    <location>
        <begin position="10"/>
        <end position="72"/>
    </location>
</feature>
<feature type="region of interest" description="Disordered" evidence="4">
    <location>
        <begin position="230"/>
        <end position="273"/>
    </location>
</feature>
<evidence type="ECO:0000256" key="3">
    <source>
        <dbReference type="ARBA" id="ARBA00023163"/>
    </source>
</evidence>
<evidence type="ECO:0000259" key="5">
    <source>
        <dbReference type="PROSITE" id="PS51077"/>
    </source>
</evidence>
<name>A0A411YAP2_9ACTN</name>
<dbReference type="InterPro" id="IPR029016">
    <property type="entry name" value="GAF-like_dom_sf"/>
</dbReference>
<keyword evidence="2" id="KW-0238">DNA-binding</keyword>
<dbReference type="RefSeq" id="WP_131153245.1">
    <property type="nucleotide sequence ID" value="NZ_CP036402.1"/>
</dbReference>
<dbReference type="PANTHER" id="PTHR30136">
    <property type="entry name" value="HELIX-TURN-HELIX TRANSCRIPTIONAL REGULATOR, ICLR FAMILY"/>
    <property type="match status" value="1"/>
</dbReference>
<evidence type="ECO:0000256" key="4">
    <source>
        <dbReference type="SAM" id="MobiDB-lite"/>
    </source>
</evidence>
<dbReference type="KEGG" id="erz:ER308_00770"/>
<feature type="compositionally biased region" description="Basic and acidic residues" evidence="4">
    <location>
        <begin position="230"/>
        <end position="239"/>
    </location>
</feature>
<evidence type="ECO:0000256" key="1">
    <source>
        <dbReference type="ARBA" id="ARBA00023015"/>
    </source>
</evidence>
<dbReference type="Proteomes" id="UP000291469">
    <property type="component" value="Chromosome"/>
</dbReference>
<dbReference type="InterPro" id="IPR005471">
    <property type="entry name" value="Tscrpt_reg_IclR_N"/>
</dbReference>
<dbReference type="PROSITE" id="PS51078">
    <property type="entry name" value="ICLR_ED"/>
    <property type="match status" value="1"/>
</dbReference>
<evidence type="ECO:0000259" key="6">
    <source>
        <dbReference type="PROSITE" id="PS51078"/>
    </source>
</evidence>
<proteinExistence type="predicted"/>
<protein>
    <submittedName>
        <fullName evidence="7">IclR family transcriptional regulator</fullName>
    </submittedName>
</protein>
<gene>
    <name evidence="7" type="ORF">ER308_00770</name>
</gene>
<dbReference type="AlphaFoldDB" id="A0A411YAP2"/>
<dbReference type="Gene3D" id="1.10.10.10">
    <property type="entry name" value="Winged helix-like DNA-binding domain superfamily/Winged helix DNA-binding domain"/>
    <property type="match status" value="1"/>
</dbReference>
<reference evidence="7 8" key="1">
    <citation type="submission" date="2019-01" db="EMBL/GenBank/DDBJ databases">
        <title>Egibacter rhizosphaerae EGI 80759T.</title>
        <authorList>
            <person name="Chen D.-D."/>
            <person name="Tian Y."/>
            <person name="Jiao J.-Y."/>
            <person name="Zhang X.-T."/>
            <person name="Zhang Y.-G."/>
            <person name="Zhang Y."/>
            <person name="Xiao M."/>
            <person name="Shu W.-S."/>
            <person name="Li W.-J."/>
        </authorList>
    </citation>
    <scope>NUCLEOTIDE SEQUENCE [LARGE SCALE GENOMIC DNA]</scope>
    <source>
        <strain evidence="7 8">EGI 80759</strain>
    </source>
</reference>
<dbReference type="GO" id="GO:0003700">
    <property type="term" value="F:DNA-binding transcription factor activity"/>
    <property type="evidence" value="ECO:0007669"/>
    <property type="project" value="TreeGrafter"/>
</dbReference>
<evidence type="ECO:0000256" key="2">
    <source>
        <dbReference type="ARBA" id="ARBA00023125"/>
    </source>
</evidence>
<organism evidence="7 8">
    <name type="scientific">Egibacter rhizosphaerae</name>
    <dbReference type="NCBI Taxonomy" id="1670831"/>
    <lineage>
        <taxon>Bacteria</taxon>
        <taxon>Bacillati</taxon>
        <taxon>Actinomycetota</taxon>
        <taxon>Nitriliruptoria</taxon>
        <taxon>Egibacterales</taxon>
        <taxon>Egibacteraceae</taxon>
        <taxon>Egibacter</taxon>
    </lineage>
</organism>
<dbReference type="SUPFAM" id="SSF46785">
    <property type="entry name" value="Winged helix' DNA-binding domain"/>
    <property type="match status" value="1"/>
</dbReference>
<keyword evidence="3" id="KW-0804">Transcription</keyword>
<dbReference type="Gene3D" id="3.30.450.40">
    <property type="match status" value="2"/>
</dbReference>
<dbReference type="SUPFAM" id="SSF55781">
    <property type="entry name" value="GAF domain-like"/>
    <property type="match status" value="1"/>
</dbReference>
<dbReference type="PROSITE" id="PS51077">
    <property type="entry name" value="HTH_ICLR"/>
    <property type="match status" value="1"/>
</dbReference>
<accession>A0A411YAP2</accession>
<dbReference type="GO" id="GO:0003677">
    <property type="term" value="F:DNA binding"/>
    <property type="evidence" value="ECO:0007669"/>
    <property type="project" value="UniProtKB-KW"/>
</dbReference>
<sequence length="273" mass="27901">MDAGSSGGGSRTLSRGLTVLSALGTDPEGLTVAQLADRTGLDRAVLYRLLTTLCEEGLAVRDNDSLRFRLGVALVALGAGAARGLPVRRHARPGMRALMEQCREAVCLAVRDRDHAVVVDRVEPPGRSARIGYHVGLRHPLDRGAHGKAVLGSLEDGDPALAAFESASPELPNGYAVAEGDLEGGIVGVAAPIREADGTVAASVGIVAPATRLPDAGALGPSVRALADEVSRRLADGESRAGSAARRTEHAGDGAGDGRGTGNAAVPVRPRQT</sequence>
<dbReference type="InterPro" id="IPR014757">
    <property type="entry name" value="Tscrpt_reg_IclR_C"/>
</dbReference>
<dbReference type="Pfam" id="PF01614">
    <property type="entry name" value="IclR_C"/>
    <property type="match status" value="2"/>
</dbReference>
<dbReference type="EMBL" id="CP036402">
    <property type="protein sequence ID" value="QBI18247.1"/>
    <property type="molecule type" value="Genomic_DNA"/>
</dbReference>
<dbReference type="GO" id="GO:0045892">
    <property type="term" value="P:negative regulation of DNA-templated transcription"/>
    <property type="evidence" value="ECO:0007669"/>
    <property type="project" value="TreeGrafter"/>
</dbReference>
<keyword evidence="8" id="KW-1185">Reference proteome</keyword>
<feature type="domain" description="IclR-ED" evidence="6">
    <location>
        <begin position="73"/>
        <end position="236"/>
    </location>
</feature>
<evidence type="ECO:0000313" key="7">
    <source>
        <dbReference type="EMBL" id="QBI18247.1"/>
    </source>
</evidence>